<dbReference type="HOGENOM" id="CLU_2380941_0_0_11"/>
<dbReference type="AlphaFoldDB" id="C7PZ22"/>
<keyword evidence="2" id="KW-1133">Transmembrane helix</keyword>
<gene>
    <name evidence="3" type="ordered locus">Caci_0642</name>
</gene>
<evidence type="ECO:0000256" key="1">
    <source>
        <dbReference type="SAM" id="MobiDB-lite"/>
    </source>
</evidence>
<evidence type="ECO:0000313" key="4">
    <source>
        <dbReference type="Proteomes" id="UP000000851"/>
    </source>
</evidence>
<dbReference type="RefSeq" id="WP_012784873.1">
    <property type="nucleotide sequence ID" value="NC_013131.1"/>
</dbReference>
<reference evidence="3" key="1">
    <citation type="journal article" date="2009" name="Stand. Genomic Sci.">
        <title>Complete genome sequence of Catenulispora acidiphila type strain (ID 139908).</title>
        <authorList>
            <person name="Copeland A."/>
            <person name="Lapidus A."/>
            <person name="Glavina Del Rio T."/>
            <person name="Nolan M."/>
            <person name="Lucas S."/>
            <person name="Chen F."/>
            <person name="Tice H."/>
            <person name="Cheng J.F."/>
            <person name="Bruce D."/>
            <person name="Goodwin L."/>
            <person name="Pitluck S."/>
            <person name="Mikhailova N."/>
            <person name="Pati A."/>
            <person name="Ivanova N."/>
            <person name="Mavromatis K."/>
            <person name="Chen A."/>
            <person name="Palaniappan K."/>
            <person name="Chain P."/>
            <person name="Land M."/>
            <person name="Hauser L."/>
            <person name="Chang Y.J."/>
            <person name="Jeffries C.D."/>
            <person name="Chertkov O."/>
            <person name="Brettin T."/>
            <person name="Detter J.C."/>
            <person name="Han C."/>
            <person name="Ali Z."/>
            <person name="Tindall B.J."/>
            <person name="Goker M."/>
            <person name="Bristow J."/>
            <person name="Eisen J.A."/>
            <person name="Markowitz V."/>
            <person name="Hugenholtz P."/>
            <person name="Kyrpides N.C."/>
            <person name="Klenk H.P."/>
        </authorList>
    </citation>
    <scope>NUCLEOTIDE SEQUENCE [LARGE SCALE GENOMIC DNA]</scope>
    <source>
        <strain evidence="3">DSM 44928</strain>
    </source>
</reference>
<organism evidence="3 4">
    <name type="scientific">Catenulispora acidiphila (strain DSM 44928 / JCM 14897 / NBRC 102108 / NRRL B-24433 / ID139908)</name>
    <dbReference type="NCBI Taxonomy" id="479433"/>
    <lineage>
        <taxon>Bacteria</taxon>
        <taxon>Bacillati</taxon>
        <taxon>Actinomycetota</taxon>
        <taxon>Actinomycetes</taxon>
        <taxon>Catenulisporales</taxon>
        <taxon>Catenulisporaceae</taxon>
        <taxon>Catenulispora</taxon>
    </lineage>
</organism>
<keyword evidence="2" id="KW-0812">Transmembrane</keyword>
<evidence type="ECO:0000256" key="2">
    <source>
        <dbReference type="SAM" id="Phobius"/>
    </source>
</evidence>
<feature type="region of interest" description="Disordered" evidence="1">
    <location>
        <begin position="1"/>
        <end position="20"/>
    </location>
</feature>
<dbReference type="InParanoid" id="C7PZ22"/>
<name>C7PZ22_CATAD</name>
<feature type="compositionally biased region" description="Acidic residues" evidence="1">
    <location>
        <begin position="1"/>
        <end position="17"/>
    </location>
</feature>
<feature type="transmembrane region" description="Helical" evidence="2">
    <location>
        <begin position="27"/>
        <end position="47"/>
    </location>
</feature>
<keyword evidence="2" id="KW-0472">Membrane</keyword>
<keyword evidence="4" id="KW-1185">Reference proteome</keyword>
<sequence>MDDVDDVDERDDEEDLEPAWPGWRSLVSGRAGMIAVVLTIVVGFWAYRMVAEQQKFDAPSHTDTVCVDVGSLVTPTDAGGASVDVPPVCVTGHS</sequence>
<protein>
    <submittedName>
        <fullName evidence="3">Uncharacterized protein</fullName>
    </submittedName>
</protein>
<accession>C7PZ22</accession>
<proteinExistence type="predicted"/>
<dbReference type="KEGG" id="cai:Caci_0642"/>
<dbReference type="Proteomes" id="UP000000851">
    <property type="component" value="Chromosome"/>
</dbReference>
<dbReference type="EMBL" id="CP001700">
    <property type="protein sequence ID" value="ACU69578.1"/>
    <property type="molecule type" value="Genomic_DNA"/>
</dbReference>
<evidence type="ECO:0000313" key="3">
    <source>
        <dbReference type="EMBL" id="ACU69578.1"/>
    </source>
</evidence>